<sequence length="96" mass="11176">MPRKLISIFENKMLSQYHQSTELLRPEIVVTDGRRFDMQYMMDILGVDRQTVSSYAIAPLDVFDAYVSATPKRTKEVDHLENGELELRIDIVEEVE</sequence>
<dbReference type="EMBL" id="JAUHHV010000010">
    <property type="protein sequence ID" value="KAK1409763.1"/>
    <property type="molecule type" value="Genomic_DNA"/>
</dbReference>
<evidence type="ECO:0000313" key="2">
    <source>
        <dbReference type="Proteomes" id="UP001229421"/>
    </source>
</evidence>
<proteinExistence type="predicted"/>
<accession>A0AAD8JTV2</accession>
<keyword evidence="2" id="KW-1185">Reference proteome</keyword>
<reference evidence="1" key="1">
    <citation type="journal article" date="2023" name="bioRxiv">
        <title>Improved chromosome-level genome assembly for marigold (Tagetes erecta).</title>
        <authorList>
            <person name="Jiang F."/>
            <person name="Yuan L."/>
            <person name="Wang S."/>
            <person name="Wang H."/>
            <person name="Xu D."/>
            <person name="Wang A."/>
            <person name="Fan W."/>
        </authorList>
    </citation>
    <scope>NUCLEOTIDE SEQUENCE</scope>
    <source>
        <strain evidence="1">WSJ</strain>
        <tissue evidence="1">Leaf</tissue>
    </source>
</reference>
<organism evidence="1 2">
    <name type="scientific">Tagetes erecta</name>
    <name type="common">African marigold</name>
    <dbReference type="NCBI Taxonomy" id="13708"/>
    <lineage>
        <taxon>Eukaryota</taxon>
        <taxon>Viridiplantae</taxon>
        <taxon>Streptophyta</taxon>
        <taxon>Embryophyta</taxon>
        <taxon>Tracheophyta</taxon>
        <taxon>Spermatophyta</taxon>
        <taxon>Magnoliopsida</taxon>
        <taxon>eudicotyledons</taxon>
        <taxon>Gunneridae</taxon>
        <taxon>Pentapetalae</taxon>
        <taxon>asterids</taxon>
        <taxon>campanulids</taxon>
        <taxon>Asterales</taxon>
        <taxon>Asteraceae</taxon>
        <taxon>Asteroideae</taxon>
        <taxon>Heliantheae alliance</taxon>
        <taxon>Tageteae</taxon>
        <taxon>Tagetes</taxon>
    </lineage>
</organism>
<gene>
    <name evidence="1" type="ORF">QVD17_36292</name>
</gene>
<protein>
    <submittedName>
        <fullName evidence="1">Uncharacterized protein</fullName>
    </submittedName>
</protein>
<dbReference type="AlphaFoldDB" id="A0AAD8JTV2"/>
<comment type="caution">
    <text evidence="1">The sequence shown here is derived from an EMBL/GenBank/DDBJ whole genome shotgun (WGS) entry which is preliminary data.</text>
</comment>
<evidence type="ECO:0000313" key="1">
    <source>
        <dbReference type="EMBL" id="KAK1409763.1"/>
    </source>
</evidence>
<name>A0AAD8JTV2_TARER</name>
<dbReference type="Proteomes" id="UP001229421">
    <property type="component" value="Unassembled WGS sequence"/>
</dbReference>